<keyword evidence="4 8" id="KW-0479">Metal-binding</keyword>
<keyword evidence="10" id="KW-1185">Reference proteome</keyword>
<dbReference type="SUPFAM" id="SSF51556">
    <property type="entry name" value="Metallo-dependent hydrolases"/>
    <property type="match status" value="1"/>
</dbReference>
<accession>A0A1M5XXG0</accession>
<dbReference type="PANTHER" id="PTHR46124">
    <property type="entry name" value="D-AMINOACYL-TRNA DEACYLASE"/>
    <property type="match status" value="1"/>
</dbReference>
<evidence type="ECO:0000256" key="6">
    <source>
        <dbReference type="ARBA" id="ARBA00022839"/>
    </source>
</evidence>
<dbReference type="InterPro" id="IPR032466">
    <property type="entry name" value="Metal_Hydrolase"/>
</dbReference>
<keyword evidence="6" id="KW-0269">Exonuclease</keyword>
<feature type="binding site" evidence="8">
    <location>
        <position position="93"/>
    </location>
    <ligand>
        <name>a divalent metal cation</name>
        <dbReference type="ChEBI" id="CHEBI:60240"/>
        <label>1</label>
    </ligand>
</feature>
<sequence length="260" mass="28771">MSLTDIAVNLAGPRFDRDRDEVIHRARAAGVNRQLLIGSDLAESEQCLTLAQQWDGLFSTAGVHPHHASEWDEQSAAQLRPLLAQPQVIAVGECGLDYNRNYSPPAAQRNAFAAQLALAAELGMPVLLHCREAYQDFLPMLAEVRDALPGAVLHCFTGNADELAGALALDLHIGITGWVCDERRGTELRQLVTQIPPHRLLLETDAPYLLPRDLKPKPKSSRNEPAYLPHIARVVAELRDEPYEALCRQCEINVNQLFPL</sequence>
<gene>
    <name evidence="9" type="ORF">SAMN02745129_3778</name>
</gene>
<name>A0A1M5XXG0_9GAMM</name>
<evidence type="ECO:0000256" key="2">
    <source>
        <dbReference type="ARBA" id="ARBA00022490"/>
    </source>
</evidence>
<dbReference type="PROSITE" id="PS01091">
    <property type="entry name" value="TATD_3"/>
    <property type="match status" value="1"/>
</dbReference>
<proteinExistence type="inferred from homology"/>
<dbReference type="EMBL" id="FQXG01000006">
    <property type="protein sequence ID" value="SHI04426.1"/>
    <property type="molecule type" value="Genomic_DNA"/>
</dbReference>
<dbReference type="RefSeq" id="WP_067664923.1">
    <property type="nucleotide sequence ID" value="NZ_FQXG01000006.1"/>
</dbReference>
<protein>
    <submittedName>
        <fullName evidence="9">TatD DNase family protein</fullName>
    </submittedName>
</protein>
<evidence type="ECO:0000313" key="9">
    <source>
        <dbReference type="EMBL" id="SHI04426.1"/>
    </source>
</evidence>
<feature type="binding site" evidence="8">
    <location>
        <position position="205"/>
    </location>
    <ligand>
        <name>a divalent metal cation</name>
        <dbReference type="ChEBI" id="CHEBI:60240"/>
        <label>1</label>
    </ligand>
</feature>
<dbReference type="GO" id="GO:0005829">
    <property type="term" value="C:cytosol"/>
    <property type="evidence" value="ECO:0007669"/>
    <property type="project" value="TreeGrafter"/>
</dbReference>
<dbReference type="PANTHER" id="PTHR46124:SF3">
    <property type="entry name" value="HYDROLASE"/>
    <property type="match status" value="1"/>
</dbReference>
<keyword evidence="7" id="KW-0460">Magnesium</keyword>
<dbReference type="InterPro" id="IPR001130">
    <property type="entry name" value="TatD-like"/>
</dbReference>
<evidence type="ECO:0000256" key="7">
    <source>
        <dbReference type="ARBA" id="ARBA00022842"/>
    </source>
</evidence>
<evidence type="ECO:0000313" key="10">
    <source>
        <dbReference type="Proteomes" id="UP000184268"/>
    </source>
</evidence>
<reference evidence="9 10" key="1">
    <citation type="submission" date="2016-11" db="EMBL/GenBank/DDBJ databases">
        <authorList>
            <person name="Jaros S."/>
            <person name="Januszkiewicz K."/>
            <person name="Wedrychowicz H."/>
        </authorList>
    </citation>
    <scope>NUCLEOTIDE SEQUENCE [LARGE SCALE GENOMIC DNA]</scope>
    <source>
        <strain evidence="9 10">DSM 16917</strain>
    </source>
</reference>
<feature type="binding site" evidence="8">
    <location>
        <position position="154"/>
    </location>
    <ligand>
        <name>a divalent metal cation</name>
        <dbReference type="ChEBI" id="CHEBI:60240"/>
        <label>2</label>
    </ligand>
</feature>
<dbReference type="InterPro" id="IPR018228">
    <property type="entry name" value="DNase_TatD-rel_CS"/>
</dbReference>
<dbReference type="Gene3D" id="3.20.20.140">
    <property type="entry name" value="Metal-dependent hydrolases"/>
    <property type="match status" value="1"/>
</dbReference>
<dbReference type="FunFam" id="3.20.20.140:FF:000018">
    <property type="entry name" value="3'-5' ssDNA/RNA exonuclease TatD"/>
    <property type="match status" value="1"/>
</dbReference>
<keyword evidence="2" id="KW-0963">Cytoplasm</keyword>
<dbReference type="Pfam" id="PF01026">
    <property type="entry name" value="TatD_DNase"/>
    <property type="match status" value="1"/>
</dbReference>
<organism evidence="9 10">
    <name type="scientific">Ferrimonas marina</name>
    <dbReference type="NCBI Taxonomy" id="299255"/>
    <lineage>
        <taxon>Bacteria</taxon>
        <taxon>Pseudomonadati</taxon>
        <taxon>Pseudomonadota</taxon>
        <taxon>Gammaproteobacteria</taxon>
        <taxon>Alteromonadales</taxon>
        <taxon>Ferrimonadaceae</taxon>
        <taxon>Ferrimonas</taxon>
    </lineage>
</organism>
<evidence type="ECO:0000256" key="3">
    <source>
        <dbReference type="ARBA" id="ARBA00022722"/>
    </source>
</evidence>
<evidence type="ECO:0000256" key="4">
    <source>
        <dbReference type="ARBA" id="ARBA00022723"/>
    </source>
</evidence>
<feature type="binding site" evidence="8">
    <location>
        <position position="129"/>
    </location>
    <ligand>
        <name>a divalent metal cation</name>
        <dbReference type="ChEBI" id="CHEBI:60240"/>
        <label>2</label>
    </ligand>
</feature>
<keyword evidence="5" id="KW-0378">Hydrolase</keyword>
<dbReference type="Proteomes" id="UP000184268">
    <property type="component" value="Unassembled WGS sequence"/>
</dbReference>
<dbReference type="PIRSF" id="PIRSF005902">
    <property type="entry name" value="DNase_TatD"/>
    <property type="match status" value="1"/>
</dbReference>
<dbReference type="GO" id="GO:0046872">
    <property type="term" value="F:metal ion binding"/>
    <property type="evidence" value="ECO:0007669"/>
    <property type="project" value="UniProtKB-KW"/>
</dbReference>
<comment type="similarity">
    <text evidence="1">Belongs to the metallo-dependent hydrolases superfamily. TatD-type hydrolase family.</text>
</comment>
<dbReference type="AlphaFoldDB" id="A0A1M5XXG0"/>
<keyword evidence="3" id="KW-0540">Nuclease</keyword>
<dbReference type="STRING" id="299255.SAMN02745129_3778"/>
<dbReference type="OrthoDB" id="9810005at2"/>
<evidence type="ECO:0000256" key="5">
    <source>
        <dbReference type="ARBA" id="ARBA00022801"/>
    </source>
</evidence>
<dbReference type="GO" id="GO:0004527">
    <property type="term" value="F:exonuclease activity"/>
    <property type="evidence" value="ECO:0007669"/>
    <property type="project" value="UniProtKB-KW"/>
</dbReference>
<evidence type="ECO:0000256" key="1">
    <source>
        <dbReference type="ARBA" id="ARBA00009275"/>
    </source>
</evidence>
<evidence type="ECO:0000256" key="8">
    <source>
        <dbReference type="PIRSR" id="PIRSR005902-1"/>
    </source>
</evidence>
<dbReference type="CDD" id="cd01310">
    <property type="entry name" value="TatD_DNAse"/>
    <property type="match status" value="1"/>
</dbReference>